<dbReference type="Proteomes" id="UP000579945">
    <property type="component" value="Unassembled WGS sequence"/>
</dbReference>
<gene>
    <name evidence="1" type="ORF">FHR33_005415</name>
</gene>
<dbReference type="AlphaFoldDB" id="A0A7W5VCV5"/>
<accession>A0A7W5VCV5</accession>
<comment type="caution">
    <text evidence="1">The sequence shown here is derived from an EMBL/GenBank/DDBJ whole genome shotgun (WGS) entry which is preliminary data.</text>
</comment>
<name>A0A7W5VCV5_9ACTN</name>
<proteinExistence type="predicted"/>
<reference evidence="1 2" key="1">
    <citation type="submission" date="2020-08" db="EMBL/GenBank/DDBJ databases">
        <title>Sequencing the genomes of 1000 actinobacteria strains.</title>
        <authorList>
            <person name="Klenk H.-P."/>
        </authorList>
    </citation>
    <scope>NUCLEOTIDE SEQUENCE [LARGE SCALE GENOMIC DNA]</scope>
    <source>
        <strain evidence="1 2">DSM 44320</strain>
    </source>
</reference>
<protein>
    <submittedName>
        <fullName evidence="1">Uncharacterized protein</fullName>
    </submittedName>
</protein>
<dbReference type="GeneID" id="95391736"/>
<dbReference type="RefSeq" id="WP_183652990.1">
    <property type="nucleotide sequence ID" value="NZ_BAAAXX010000021.1"/>
</dbReference>
<evidence type="ECO:0000313" key="2">
    <source>
        <dbReference type="Proteomes" id="UP000579945"/>
    </source>
</evidence>
<sequence>MPERKRPRPSNTCQVGDRLKLHRHRLRADGRDYNVITLRPGTRARFSTNFFHQTWHVLSDPHGARVLSRLLWGLSFQRRPNTVVIIDRRFIDPNPFDAEQGDPIALVPAHLTHLPARTTGQLSRRVPAPEAACSGTVRWHTWGLDAAMDAWRADRADSDRLLWRSANFGRAAEVARLNGVLSVRAEPSLLRSWAVHVAAMNDHAYEGMAYTELEGPRWELCRSDGEVQTFHDYRRRVSVATVSRREVLSSENVPGEAAELQPLIWNHSATVRDRRFSV</sequence>
<dbReference type="EMBL" id="JACIBV010000001">
    <property type="protein sequence ID" value="MBB3729555.1"/>
    <property type="molecule type" value="Genomic_DNA"/>
</dbReference>
<organism evidence="1 2">
    <name type="scientific">Nonomuraea dietziae</name>
    <dbReference type="NCBI Taxonomy" id="65515"/>
    <lineage>
        <taxon>Bacteria</taxon>
        <taxon>Bacillati</taxon>
        <taxon>Actinomycetota</taxon>
        <taxon>Actinomycetes</taxon>
        <taxon>Streptosporangiales</taxon>
        <taxon>Streptosporangiaceae</taxon>
        <taxon>Nonomuraea</taxon>
    </lineage>
</organism>
<keyword evidence="2" id="KW-1185">Reference proteome</keyword>
<evidence type="ECO:0000313" key="1">
    <source>
        <dbReference type="EMBL" id="MBB3729555.1"/>
    </source>
</evidence>